<protein>
    <recommendedName>
        <fullName evidence="4">Shugoshin C-terminal domain-containing protein</fullName>
    </recommendedName>
</protein>
<feature type="region of interest" description="Disordered" evidence="1">
    <location>
        <begin position="192"/>
        <end position="256"/>
    </location>
</feature>
<keyword evidence="3" id="KW-1185">Reference proteome</keyword>
<dbReference type="AlphaFoldDB" id="A0A9D4PX92"/>
<proteinExistence type="predicted"/>
<evidence type="ECO:0000313" key="3">
    <source>
        <dbReference type="Proteomes" id="UP000821837"/>
    </source>
</evidence>
<feature type="compositionally biased region" description="Low complexity" evidence="1">
    <location>
        <begin position="387"/>
        <end position="396"/>
    </location>
</feature>
<feature type="region of interest" description="Disordered" evidence="1">
    <location>
        <begin position="365"/>
        <end position="484"/>
    </location>
</feature>
<evidence type="ECO:0008006" key="4">
    <source>
        <dbReference type="Google" id="ProtNLM"/>
    </source>
</evidence>
<dbReference type="Proteomes" id="UP000821837">
    <property type="component" value="Unassembled WGS sequence"/>
</dbReference>
<feature type="compositionally biased region" description="Basic residues" evidence="1">
    <location>
        <begin position="431"/>
        <end position="441"/>
    </location>
</feature>
<evidence type="ECO:0000256" key="1">
    <source>
        <dbReference type="SAM" id="MobiDB-lite"/>
    </source>
</evidence>
<accession>A0A9D4PX92</accession>
<reference evidence="2" key="2">
    <citation type="submission" date="2021-09" db="EMBL/GenBank/DDBJ databases">
        <authorList>
            <person name="Jia N."/>
            <person name="Wang J."/>
            <person name="Shi W."/>
            <person name="Du L."/>
            <person name="Sun Y."/>
            <person name="Zhan W."/>
            <person name="Jiang J."/>
            <person name="Wang Q."/>
            <person name="Zhang B."/>
            <person name="Ji P."/>
            <person name="Sakyi L.B."/>
            <person name="Cui X."/>
            <person name="Yuan T."/>
            <person name="Jiang B."/>
            <person name="Yang W."/>
            <person name="Lam T.T.-Y."/>
            <person name="Chang Q."/>
            <person name="Ding S."/>
            <person name="Wang X."/>
            <person name="Zhu J."/>
            <person name="Ruan X."/>
            <person name="Zhao L."/>
            <person name="Wei J."/>
            <person name="Que T."/>
            <person name="Du C."/>
            <person name="Cheng J."/>
            <person name="Dai P."/>
            <person name="Han X."/>
            <person name="Huang E."/>
            <person name="Gao Y."/>
            <person name="Liu J."/>
            <person name="Shao H."/>
            <person name="Ye R."/>
            <person name="Li L."/>
            <person name="Wei W."/>
            <person name="Wang X."/>
            <person name="Wang C."/>
            <person name="Huo Q."/>
            <person name="Li W."/>
            <person name="Guo W."/>
            <person name="Chen H."/>
            <person name="Chen S."/>
            <person name="Zhou L."/>
            <person name="Zhou L."/>
            <person name="Ni X."/>
            <person name="Tian J."/>
            <person name="Zhou Y."/>
            <person name="Sheng Y."/>
            <person name="Liu T."/>
            <person name="Pan Y."/>
            <person name="Xia L."/>
            <person name="Li J."/>
            <person name="Zhao F."/>
            <person name="Cao W."/>
        </authorList>
    </citation>
    <scope>NUCLEOTIDE SEQUENCE</scope>
    <source>
        <strain evidence="2">Rsan-2018</strain>
        <tissue evidence="2">Larvae</tissue>
    </source>
</reference>
<evidence type="ECO:0000313" key="2">
    <source>
        <dbReference type="EMBL" id="KAH7956073.1"/>
    </source>
</evidence>
<organism evidence="2 3">
    <name type="scientific">Rhipicephalus sanguineus</name>
    <name type="common">Brown dog tick</name>
    <name type="synonym">Ixodes sanguineus</name>
    <dbReference type="NCBI Taxonomy" id="34632"/>
    <lineage>
        <taxon>Eukaryota</taxon>
        <taxon>Metazoa</taxon>
        <taxon>Ecdysozoa</taxon>
        <taxon>Arthropoda</taxon>
        <taxon>Chelicerata</taxon>
        <taxon>Arachnida</taxon>
        <taxon>Acari</taxon>
        <taxon>Parasitiformes</taxon>
        <taxon>Ixodida</taxon>
        <taxon>Ixodoidea</taxon>
        <taxon>Ixodidae</taxon>
        <taxon>Rhipicephalinae</taxon>
        <taxon>Rhipicephalus</taxon>
        <taxon>Rhipicephalus</taxon>
    </lineage>
</organism>
<reference evidence="2" key="1">
    <citation type="journal article" date="2020" name="Cell">
        <title>Large-Scale Comparative Analyses of Tick Genomes Elucidate Their Genetic Diversity and Vector Capacities.</title>
        <authorList>
            <consortium name="Tick Genome and Microbiome Consortium (TIGMIC)"/>
            <person name="Jia N."/>
            <person name="Wang J."/>
            <person name="Shi W."/>
            <person name="Du L."/>
            <person name="Sun Y."/>
            <person name="Zhan W."/>
            <person name="Jiang J.F."/>
            <person name="Wang Q."/>
            <person name="Zhang B."/>
            <person name="Ji P."/>
            <person name="Bell-Sakyi L."/>
            <person name="Cui X.M."/>
            <person name="Yuan T.T."/>
            <person name="Jiang B.G."/>
            <person name="Yang W.F."/>
            <person name="Lam T.T."/>
            <person name="Chang Q.C."/>
            <person name="Ding S.J."/>
            <person name="Wang X.J."/>
            <person name="Zhu J.G."/>
            <person name="Ruan X.D."/>
            <person name="Zhao L."/>
            <person name="Wei J.T."/>
            <person name="Ye R.Z."/>
            <person name="Que T.C."/>
            <person name="Du C.H."/>
            <person name="Zhou Y.H."/>
            <person name="Cheng J.X."/>
            <person name="Dai P.F."/>
            <person name="Guo W.B."/>
            <person name="Han X.H."/>
            <person name="Huang E.J."/>
            <person name="Li L.F."/>
            <person name="Wei W."/>
            <person name="Gao Y.C."/>
            <person name="Liu J.Z."/>
            <person name="Shao H.Z."/>
            <person name="Wang X."/>
            <person name="Wang C.C."/>
            <person name="Yang T.C."/>
            <person name="Huo Q.B."/>
            <person name="Li W."/>
            <person name="Chen H.Y."/>
            <person name="Chen S.E."/>
            <person name="Zhou L.G."/>
            <person name="Ni X.B."/>
            <person name="Tian J.H."/>
            <person name="Sheng Y."/>
            <person name="Liu T."/>
            <person name="Pan Y.S."/>
            <person name="Xia L.Y."/>
            <person name="Li J."/>
            <person name="Zhao F."/>
            <person name="Cao W.C."/>
        </authorList>
    </citation>
    <scope>NUCLEOTIDE SEQUENCE</scope>
    <source>
        <strain evidence="2">Rsan-2018</strain>
    </source>
</reference>
<dbReference type="VEuPathDB" id="VectorBase:RSAN_050474"/>
<feature type="compositionally biased region" description="Basic and acidic residues" evidence="1">
    <location>
        <begin position="397"/>
        <end position="408"/>
    </location>
</feature>
<sequence>MGMCLHKQAHWAKYNIKRGQSNKSNHSSFMNQSDMRAKYRKKFRAILQKNKLLARALVDARAKISELEGAGSRQQKIDNLALPQIKLWLETNLQLMHTIASNSTRGIKLLQDIMTPGQDISLTGISDMDLSYSQERRRSLHPPGRQGYDEFGNVTVIPEESDSMIDRSEHLLNSVMIEEEPEVDLCSRVTVRRKSRNTRSSAGRRSSLLDATPVAPDVDQDSDSAVPTFKETVRQNSRNARWSGPADFSPSECPSPLTSTALLEHAFIESPTSTLQRQGGNLASLETTAPSNLDETLEAAPRRQSARKSCMSRASDVKKSSRVTFVVNKAREGMAAAREAPRDFTPVTVGSEEPRKAPHRATYFVSKPEETTDAPEHEGLGDVQPRTVNTEVNVVEHNGDLPEKKEIEAGGNSGGTMEKEVSQKADSLSKQARRTGKKSRGKPREVSPVETEPPRKSDGPLNPEPMDMDVGAGSCVASSTAAPCRGCRNLETARVKPLPAVT</sequence>
<gene>
    <name evidence="2" type="ORF">HPB52_005990</name>
</gene>
<dbReference type="EMBL" id="JABSTV010001250">
    <property type="protein sequence ID" value="KAH7956073.1"/>
    <property type="molecule type" value="Genomic_DNA"/>
</dbReference>
<feature type="compositionally biased region" description="Basic and acidic residues" evidence="1">
    <location>
        <begin position="442"/>
        <end position="458"/>
    </location>
</feature>
<comment type="caution">
    <text evidence="2">The sequence shown here is derived from an EMBL/GenBank/DDBJ whole genome shotgun (WGS) entry which is preliminary data.</text>
</comment>
<name>A0A9D4PX92_RHISA</name>
<feature type="compositionally biased region" description="Basic and acidic residues" evidence="1">
    <location>
        <begin position="367"/>
        <end position="380"/>
    </location>
</feature>